<evidence type="ECO:0000256" key="11">
    <source>
        <dbReference type="HAMAP-Rule" id="MF_01013"/>
    </source>
</evidence>
<gene>
    <name evidence="11" type="primary">hisF</name>
    <name evidence="13" type="ORF">Metus_0256</name>
</gene>
<protein>
    <recommendedName>
        <fullName evidence="11">Imidazole glycerol phosphate synthase subunit HisF</fullName>
        <ecNumber evidence="11">4.3.2.10</ecNumber>
    </recommendedName>
    <alternativeName>
        <fullName evidence="11">IGP synthase cyclase subunit</fullName>
    </alternativeName>
    <alternativeName>
        <fullName evidence="11">IGP synthase subunit HisF</fullName>
    </alternativeName>
    <alternativeName>
        <fullName evidence="11">ImGP synthase subunit HisF</fullName>
        <shortName evidence="11">IGPS subunit HisF</shortName>
    </alternativeName>
</protein>
<evidence type="ECO:0000256" key="6">
    <source>
        <dbReference type="ARBA" id="ARBA00022605"/>
    </source>
</evidence>
<feature type="active site" evidence="11">
    <location>
        <position position="11"/>
    </location>
</feature>
<comment type="subunit">
    <text evidence="4 11">Heterodimer of HisH and HisF.</text>
</comment>
<dbReference type="InterPro" id="IPR006062">
    <property type="entry name" value="His_biosynth"/>
</dbReference>
<keyword evidence="5 11" id="KW-0963">Cytoplasm</keyword>
<evidence type="ECO:0000256" key="5">
    <source>
        <dbReference type="ARBA" id="ARBA00022490"/>
    </source>
</evidence>
<comment type="caution">
    <text evidence="13">The sequence shown here is derived from an EMBL/GenBank/DDBJ whole genome shotgun (WGS) entry which is preliminary data.</text>
</comment>
<evidence type="ECO:0000256" key="4">
    <source>
        <dbReference type="ARBA" id="ARBA00011152"/>
    </source>
</evidence>
<evidence type="ECO:0000256" key="8">
    <source>
        <dbReference type="ARBA" id="ARBA00023239"/>
    </source>
</evidence>
<dbReference type="HAMAP" id="MF_01013">
    <property type="entry name" value="HisF"/>
    <property type="match status" value="1"/>
</dbReference>
<dbReference type="InterPro" id="IPR004651">
    <property type="entry name" value="HisF"/>
</dbReference>
<evidence type="ECO:0000256" key="1">
    <source>
        <dbReference type="ARBA" id="ARBA00004496"/>
    </source>
</evidence>
<evidence type="ECO:0000256" key="3">
    <source>
        <dbReference type="ARBA" id="ARBA00009667"/>
    </source>
</evidence>
<dbReference type="CDD" id="cd04731">
    <property type="entry name" value="HisF"/>
    <property type="match status" value="1"/>
</dbReference>
<evidence type="ECO:0000256" key="2">
    <source>
        <dbReference type="ARBA" id="ARBA00005091"/>
    </source>
</evidence>
<dbReference type="Gene3D" id="3.20.20.70">
    <property type="entry name" value="Aldolase class I"/>
    <property type="match status" value="1"/>
</dbReference>
<evidence type="ECO:0000256" key="12">
    <source>
        <dbReference type="RuleBase" id="RU003657"/>
    </source>
</evidence>
<name>A0A3S4UI16_METS7</name>
<dbReference type="GO" id="GO:0000107">
    <property type="term" value="F:imidazoleglycerol-phosphate synthase activity"/>
    <property type="evidence" value="ECO:0007669"/>
    <property type="project" value="UniProtKB-UniRule"/>
</dbReference>
<dbReference type="UniPathway" id="UPA00031">
    <property type="reaction ID" value="UER00010"/>
</dbReference>
<dbReference type="Pfam" id="PF00977">
    <property type="entry name" value="His_biosynth"/>
    <property type="match status" value="1"/>
</dbReference>
<dbReference type="NCBIfam" id="TIGR00735">
    <property type="entry name" value="hisF"/>
    <property type="match status" value="1"/>
</dbReference>
<sequence>MLTKRIIPCLDVDKGRVVKGIRFVNLRDAGDPVEQALEYERQGADEIVFLDITASSDNRETVIDMVRKTAYELSIPFTVGGGIRSYADVRRVLMAGADKVSLNTAAVQNPRLITEGAEIFGSQCIVVAIDAKKSGEGKWEVYTHGGRKATGMDAVEWAVKAEEMGAGEILLTSMDYDGSKDGYDLDLTRRVSESVNIPVIASGGAGGPAHIYDALTAGKADAALAASIFHYAEYTVGEVKAYLAERGVPVRIPRPTGAGVGKGIRGNADSK</sequence>
<organism evidence="13 14">
    <name type="scientific">Methanosuratincola subterraneus</name>
    <dbReference type="NCBI Taxonomy" id="2593994"/>
    <lineage>
        <taxon>Archaea</taxon>
        <taxon>Thermoproteota</taxon>
        <taxon>Methanosuratincolia</taxon>
        <taxon>Candidatus Methanomethylicales</taxon>
        <taxon>Candidatus Methanomethylicaceae</taxon>
        <taxon>Candidatus Methanosuratincola (ex Vanwonterghem et al. 2016)</taxon>
    </lineage>
</organism>
<reference evidence="13 14" key="1">
    <citation type="submission" date="2018-12" db="EMBL/GenBank/DDBJ databases">
        <title>The complete genome of the methanogenic archaea of the candidate phylum Verstraetearchaeota, obtained from the metagenome of underground thermal water.</title>
        <authorList>
            <person name="Kadnikov V.V."/>
            <person name="Mardanov A.V."/>
            <person name="Beletsky A.V."/>
            <person name="Karnachuk O.V."/>
            <person name="Ravin N.V."/>
        </authorList>
    </citation>
    <scope>NUCLEOTIDE SEQUENCE [LARGE SCALE GENOMIC DNA]</scope>
    <source>
        <strain evidence="13">Ch88</strain>
    </source>
</reference>
<dbReference type="Proteomes" id="UP000288215">
    <property type="component" value="Unassembled WGS sequence"/>
</dbReference>
<comment type="similarity">
    <text evidence="3 11 12">Belongs to the HisA/HisF family.</text>
</comment>
<dbReference type="InterPro" id="IPR011060">
    <property type="entry name" value="RibuloseP-bd_barrel"/>
</dbReference>
<dbReference type="GO" id="GO:0005737">
    <property type="term" value="C:cytoplasm"/>
    <property type="evidence" value="ECO:0007669"/>
    <property type="project" value="UniProtKB-SubCell"/>
</dbReference>
<dbReference type="EMBL" id="RXGA01000001">
    <property type="protein sequence ID" value="RWX74231.1"/>
    <property type="molecule type" value="Genomic_DNA"/>
</dbReference>
<feature type="active site" evidence="11">
    <location>
        <position position="130"/>
    </location>
</feature>
<dbReference type="AlphaFoldDB" id="A0A3S4UI16"/>
<keyword evidence="8 11" id="KW-0456">Lyase</keyword>
<dbReference type="GO" id="GO:0016829">
    <property type="term" value="F:lyase activity"/>
    <property type="evidence" value="ECO:0007669"/>
    <property type="project" value="UniProtKB-KW"/>
</dbReference>
<evidence type="ECO:0000256" key="10">
    <source>
        <dbReference type="ARBA" id="ARBA00047838"/>
    </source>
</evidence>
<keyword evidence="7 11" id="KW-0368">Histidine biosynthesis</keyword>
<dbReference type="SUPFAM" id="SSF51366">
    <property type="entry name" value="Ribulose-phoshate binding barrel"/>
    <property type="match status" value="1"/>
</dbReference>
<comment type="subcellular location">
    <subcellularLocation>
        <location evidence="1 11">Cytoplasm</location>
    </subcellularLocation>
</comment>
<evidence type="ECO:0000256" key="7">
    <source>
        <dbReference type="ARBA" id="ARBA00023102"/>
    </source>
</evidence>
<evidence type="ECO:0000256" key="9">
    <source>
        <dbReference type="ARBA" id="ARBA00025475"/>
    </source>
</evidence>
<proteinExistence type="inferred from homology"/>
<dbReference type="FunFam" id="3.20.20.70:FF:000006">
    <property type="entry name" value="Imidazole glycerol phosphate synthase subunit HisF"/>
    <property type="match status" value="1"/>
</dbReference>
<keyword evidence="6 11" id="KW-0028">Amino-acid biosynthesis</keyword>
<comment type="pathway">
    <text evidence="2 11">Amino-acid biosynthesis; L-histidine biosynthesis; L-histidine from 5-phospho-alpha-D-ribose 1-diphosphate: step 5/9.</text>
</comment>
<evidence type="ECO:0000313" key="13">
    <source>
        <dbReference type="EMBL" id="RWX74231.1"/>
    </source>
</evidence>
<accession>A0A3S4UI16</accession>
<comment type="function">
    <text evidence="9 11">IGPS catalyzes the conversion of PRFAR and glutamine to IGP, AICAR and glutamate. The HisF subunit catalyzes the cyclization activity that produces IGP and AICAR from PRFAR using the ammonia provided by the HisH subunit.</text>
</comment>
<dbReference type="InterPro" id="IPR013785">
    <property type="entry name" value="Aldolase_TIM"/>
</dbReference>
<dbReference type="PANTHER" id="PTHR21235:SF2">
    <property type="entry name" value="IMIDAZOLE GLYCEROL PHOSPHATE SYNTHASE HISHF"/>
    <property type="match status" value="1"/>
</dbReference>
<comment type="catalytic activity">
    <reaction evidence="10 11">
        <text>5-[(5-phospho-1-deoxy-D-ribulos-1-ylimino)methylamino]-1-(5-phospho-beta-D-ribosyl)imidazole-4-carboxamide + L-glutamine = D-erythro-1-(imidazol-4-yl)glycerol 3-phosphate + 5-amino-1-(5-phospho-beta-D-ribosyl)imidazole-4-carboxamide + L-glutamate + H(+)</text>
        <dbReference type="Rhea" id="RHEA:24793"/>
        <dbReference type="ChEBI" id="CHEBI:15378"/>
        <dbReference type="ChEBI" id="CHEBI:29985"/>
        <dbReference type="ChEBI" id="CHEBI:58278"/>
        <dbReference type="ChEBI" id="CHEBI:58359"/>
        <dbReference type="ChEBI" id="CHEBI:58475"/>
        <dbReference type="ChEBI" id="CHEBI:58525"/>
        <dbReference type="EC" id="4.3.2.10"/>
    </reaction>
</comment>
<dbReference type="EC" id="4.3.2.10" evidence="11"/>
<dbReference type="GO" id="GO:0000105">
    <property type="term" value="P:L-histidine biosynthetic process"/>
    <property type="evidence" value="ECO:0007669"/>
    <property type="project" value="UniProtKB-UniRule"/>
</dbReference>
<evidence type="ECO:0000313" key="14">
    <source>
        <dbReference type="Proteomes" id="UP000288215"/>
    </source>
</evidence>
<dbReference type="PANTHER" id="PTHR21235">
    <property type="entry name" value="IMIDAZOLE GLYCEROL PHOSPHATE SYNTHASE SUBUNIT HISF/H IGP SYNTHASE SUBUNIT HISF/H"/>
    <property type="match status" value="1"/>
</dbReference>
<dbReference type="InterPro" id="IPR050064">
    <property type="entry name" value="IGPS_HisA/HisF"/>
</dbReference>